<dbReference type="SUPFAM" id="SSF49842">
    <property type="entry name" value="TNF-like"/>
    <property type="match status" value="1"/>
</dbReference>
<proteinExistence type="predicted"/>
<reference evidence="3" key="1">
    <citation type="journal article" date="2019" name="Int. J. Syst. Evol. Microbiol.">
        <title>The Global Catalogue of Microorganisms (GCM) 10K type strain sequencing project: providing services to taxonomists for standard genome sequencing and annotation.</title>
        <authorList>
            <consortium name="The Broad Institute Genomics Platform"/>
            <consortium name="The Broad Institute Genome Sequencing Center for Infectious Disease"/>
            <person name="Wu L."/>
            <person name="Ma J."/>
        </authorList>
    </citation>
    <scope>NUCLEOTIDE SEQUENCE [LARGE SCALE GENOMIC DNA]</scope>
    <source>
        <strain evidence="3">CCUG 58760</strain>
    </source>
</reference>
<gene>
    <name evidence="2" type="ORF">ACFPMG_31055</name>
</gene>
<sequence>MTVGGSTSLDRAVVLGNSAGTTVRLNFTGAVTVFNDIPPERAVFKGPDGTYIDAGNSRIANTGTPTAAADAAPKSYVDGKHAAFSAYRSANQVISPSISTIIQFDLEAADTAGAFDTTGNIGRFTAKSPGQYAFIGAATFTNCSTGTLAALDLYLNGLIAYRLDRRNAQQAASLAVAGSAILTLNGTTDYVDLRVWHGEATLGSLAVQGASAGAYTFFHGFKVA</sequence>
<keyword evidence="3" id="KW-1185">Reference proteome</keyword>
<dbReference type="InterPro" id="IPR001073">
    <property type="entry name" value="C1q_dom"/>
</dbReference>
<dbReference type="Gene3D" id="2.60.120.40">
    <property type="match status" value="1"/>
</dbReference>
<organism evidence="2 3">
    <name type="scientific">Azospirillum himalayense</name>
    <dbReference type="NCBI Taxonomy" id="654847"/>
    <lineage>
        <taxon>Bacteria</taxon>
        <taxon>Pseudomonadati</taxon>
        <taxon>Pseudomonadota</taxon>
        <taxon>Alphaproteobacteria</taxon>
        <taxon>Rhodospirillales</taxon>
        <taxon>Azospirillaceae</taxon>
        <taxon>Azospirillum</taxon>
    </lineage>
</organism>
<evidence type="ECO:0000313" key="3">
    <source>
        <dbReference type="Proteomes" id="UP001596166"/>
    </source>
</evidence>
<accession>A0ABW0GED8</accession>
<dbReference type="Pfam" id="PF00386">
    <property type="entry name" value="C1q"/>
    <property type="match status" value="1"/>
</dbReference>
<evidence type="ECO:0000259" key="1">
    <source>
        <dbReference type="Pfam" id="PF00386"/>
    </source>
</evidence>
<dbReference type="RefSeq" id="WP_376999476.1">
    <property type="nucleotide sequence ID" value="NZ_JBHSLC010000114.1"/>
</dbReference>
<feature type="domain" description="C1q" evidence="1">
    <location>
        <begin position="83"/>
        <end position="221"/>
    </location>
</feature>
<evidence type="ECO:0000313" key="2">
    <source>
        <dbReference type="EMBL" id="MFC5359444.1"/>
    </source>
</evidence>
<protein>
    <recommendedName>
        <fullName evidence="1">C1q domain-containing protein</fullName>
    </recommendedName>
</protein>
<dbReference type="InterPro" id="IPR008983">
    <property type="entry name" value="Tumour_necrosis_fac-like_dom"/>
</dbReference>
<comment type="caution">
    <text evidence="2">The sequence shown here is derived from an EMBL/GenBank/DDBJ whole genome shotgun (WGS) entry which is preliminary data.</text>
</comment>
<dbReference type="Proteomes" id="UP001596166">
    <property type="component" value="Unassembled WGS sequence"/>
</dbReference>
<dbReference type="EMBL" id="JBHSLC010000114">
    <property type="protein sequence ID" value="MFC5359444.1"/>
    <property type="molecule type" value="Genomic_DNA"/>
</dbReference>
<name>A0ABW0GED8_9PROT</name>